<dbReference type="InterPro" id="IPR007657">
    <property type="entry name" value="Glycosyltransferase_61"/>
</dbReference>
<evidence type="ECO:0000256" key="5">
    <source>
        <dbReference type="ARBA" id="ARBA00022989"/>
    </source>
</evidence>
<protein>
    <recommendedName>
        <fullName evidence="9">Glycosyltransferase 61 catalytic domain-containing protein</fullName>
    </recommendedName>
</protein>
<dbReference type="InterPro" id="IPR049625">
    <property type="entry name" value="Glyco_transf_61_cat"/>
</dbReference>
<evidence type="ECO:0000256" key="1">
    <source>
        <dbReference type="ARBA" id="ARBA00004167"/>
    </source>
</evidence>
<keyword evidence="11" id="KW-1185">Reference proteome</keyword>
<dbReference type="AlphaFoldDB" id="A0A6A4HYD1"/>
<keyword evidence="2" id="KW-0328">Glycosyltransferase</keyword>
<dbReference type="GO" id="GO:0016020">
    <property type="term" value="C:membrane"/>
    <property type="evidence" value="ECO:0007669"/>
    <property type="project" value="UniProtKB-SubCell"/>
</dbReference>
<dbReference type="OrthoDB" id="529273at2759"/>
<feature type="transmembrane region" description="Helical" evidence="8">
    <location>
        <begin position="7"/>
        <end position="27"/>
    </location>
</feature>
<comment type="subcellular location">
    <subcellularLocation>
        <location evidence="1">Membrane</location>
        <topology evidence="1">Single-pass membrane protein</topology>
    </subcellularLocation>
</comment>
<dbReference type="Pfam" id="PF04577">
    <property type="entry name" value="Glyco_transf_61"/>
    <property type="match status" value="1"/>
</dbReference>
<name>A0A6A4HYD1_9AGAR</name>
<keyword evidence="7" id="KW-0325">Glycoprotein</keyword>
<evidence type="ECO:0000313" key="11">
    <source>
        <dbReference type="Proteomes" id="UP000799118"/>
    </source>
</evidence>
<dbReference type="EMBL" id="ML769424">
    <property type="protein sequence ID" value="KAE9403549.1"/>
    <property type="molecule type" value="Genomic_DNA"/>
</dbReference>
<dbReference type="GO" id="GO:0005783">
    <property type="term" value="C:endoplasmic reticulum"/>
    <property type="evidence" value="ECO:0007669"/>
    <property type="project" value="TreeGrafter"/>
</dbReference>
<feature type="domain" description="Glycosyltransferase 61 catalytic" evidence="9">
    <location>
        <begin position="165"/>
        <end position="392"/>
    </location>
</feature>
<keyword evidence="6 8" id="KW-0472">Membrane</keyword>
<sequence>MFRSRRYQAIPLVFFAGFVFLVTFYPYPLARTTFLLASSLQSECYSPIPIASEHNNANANAALSYKSTTIPDGAHANGFTIFDNLYLRNGTLFVVTANVEAFPAKEAILSAPLDMAAGRENLPTNEHMQFIDPREAKGLLGSQPPLYIDDLTVIVYDTDQFVGHYYHWWGELVLGFWRVYSMLGESDLAFPTRFMLPFIDQGRWRDDAGVNGPLLRAIHPSLSVETLDQWKDFIKLDRTVVFNRVAIINRQAGHRHPLARKYSKMIAPTMELEPSSNFWAPLQKALARNLLGYGPFSEMSSKNLKGKNLKSKPKPIVTYVSRQTAKQRRLMPKDHQDLVRGLLQLEKEGLCQVLIPEMERMPIKEQVEIASRSTIMVGVHGNGLTHQLWMPSSPQSAVIEIFIPQGYLFDYEILSRNMGHQHYAIWNDTVVTYPIGTTHKGTNKPPGFQGNNIPVHGPTVIDVIRQRLSAKGAGDNNSRMMKHKWVQAGA</sequence>
<dbReference type="Proteomes" id="UP000799118">
    <property type="component" value="Unassembled WGS sequence"/>
</dbReference>
<organism evidence="10 11">
    <name type="scientific">Gymnopus androsaceus JB14</name>
    <dbReference type="NCBI Taxonomy" id="1447944"/>
    <lineage>
        <taxon>Eukaryota</taxon>
        <taxon>Fungi</taxon>
        <taxon>Dikarya</taxon>
        <taxon>Basidiomycota</taxon>
        <taxon>Agaricomycotina</taxon>
        <taxon>Agaricomycetes</taxon>
        <taxon>Agaricomycetidae</taxon>
        <taxon>Agaricales</taxon>
        <taxon>Marasmiineae</taxon>
        <taxon>Omphalotaceae</taxon>
        <taxon>Gymnopus</taxon>
    </lineage>
</organism>
<dbReference type="GO" id="GO:0097363">
    <property type="term" value="F:protein O-acetylglucosaminyltransferase activity"/>
    <property type="evidence" value="ECO:0007669"/>
    <property type="project" value="TreeGrafter"/>
</dbReference>
<evidence type="ECO:0000256" key="4">
    <source>
        <dbReference type="ARBA" id="ARBA00022692"/>
    </source>
</evidence>
<dbReference type="PANTHER" id="PTHR20961">
    <property type="entry name" value="GLYCOSYLTRANSFERASE"/>
    <property type="match status" value="1"/>
</dbReference>
<evidence type="ECO:0000256" key="7">
    <source>
        <dbReference type="ARBA" id="ARBA00023180"/>
    </source>
</evidence>
<evidence type="ECO:0000256" key="6">
    <source>
        <dbReference type="ARBA" id="ARBA00023136"/>
    </source>
</evidence>
<keyword evidence="3" id="KW-0808">Transferase</keyword>
<dbReference type="PANTHER" id="PTHR20961:SF38">
    <property type="entry name" value="PROTEIN O-LINKED-MANNOSE BETA-1,4-N-ACETYLGLUCOSAMINYLTRANSFERASE 2"/>
    <property type="match status" value="1"/>
</dbReference>
<evidence type="ECO:0000256" key="8">
    <source>
        <dbReference type="SAM" id="Phobius"/>
    </source>
</evidence>
<proteinExistence type="predicted"/>
<keyword evidence="4 8" id="KW-0812">Transmembrane</keyword>
<evidence type="ECO:0000256" key="2">
    <source>
        <dbReference type="ARBA" id="ARBA00022676"/>
    </source>
</evidence>
<dbReference type="GO" id="GO:0035269">
    <property type="term" value="P:protein O-linked glycosylation via mannose"/>
    <property type="evidence" value="ECO:0007669"/>
    <property type="project" value="TreeGrafter"/>
</dbReference>
<accession>A0A6A4HYD1</accession>
<evidence type="ECO:0000313" key="10">
    <source>
        <dbReference type="EMBL" id="KAE9403549.1"/>
    </source>
</evidence>
<evidence type="ECO:0000259" key="9">
    <source>
        <dbReference type="Pfam" id="PF04577"/>
    </source>
</evidence>
<evidence type="ECO:0000256" key="3">
    <source>
        <dbReference type="ARBA" id="ARBA00022679"/>
    </source>
</evidence>
<gene>
    <name evidence="10" type="ORF">BT96DRAFT_990210</name>
</gene>
<keyword evidence="5 8" id="KW-1133">Transmembrane helix</keyword>
<reference evidence="10" key="1">
    <citation type="journal article" date="2019" name="Environ. Microbiol.">
        <title>Fungal ecological strategies reflected in gene transcription - a case study of two litter decomposers.</title>
        <authorList>
            <person name="Barbi F."/>
            <person name="Kohler A."/>
            <person name="Barry K."/>
            <person name="Baskaran P."/>
            <person name="Daum C."/>
            <person name="Fauchery L."/>
            <person name="Ihrmark K."/>
            <person name="Kuo A."/>
            <person name="LaButti K."/>
            <person name="Lipzen A."/>
            <person name="Morin E."/>
            <person name="Grigoriev I.V."/>
            <person name="Henrissat B."/>
            <person name="Lindahl B."/>
            <person name="Martin F."/>
        </authorList>
    </citation>
    <scope>NUCLEOTIDE SEQUENCE</scope>
    <source>
        <strain evidence="10">JB14</strain>
    </source>
</reference>